<protein>
    <submittedName>
        <fullName evidence="3">Glycosyltransferase family 1 protein</fullName>
    </submittedName>
</protein>
<dbReference type="Pfam" id="PF00534">
    <property type="entry name" value="Glycos_transf_1"/>
    <property type="match status" value="1"/>
</dbReference>
<dbReference type="AlphaFoldDB" id="A0A6I4M234"/>
<evidence type="ECO:0000313" key="3">
    <source>
        <dbReference type="EMBL" id="MVZ98256.1"/>
    </source>
</evidence>
<keyword evidence="4" id="KW-1185">Reference proteome</keyword>
<proteinExistence type="predicted"/>
<accession>A0A6I4M234</accession>
<dbReference type="EMBL" id="SDWJ01000002">
    <property type="protein sequence ID" value="MVZ98256.1"/>
    <property type="molecule type" value="Genomic_DNA"/>
</dbReference>
<feature type="domain" description="Glycosyltransferase subfamily 4-like N-terminal" evidence="2">
    <location>
        <begin position="56"/>
        <end position="209"/>
    </location>
</feature>
<dbReference type="InterPro" id="IPR001296">
    <property type="entry name" value="Glyco_trans_1"/>
</dbReference>
<comment type="caution">
    <text evidence="3">The sequence shown here is derived from an EMBL/GenBank/DDBJ whole genome shotgun (WGS) entry which is preliminary data.</text>
</comment>
<dbReference type="InterPro" id="IPR028098">
    <property type="entry name" value="Glyco_trans_4-like_N"/>
</dbReference>
<evidence type="ECO:0000313" key="4">
    <source>
        <dbReference type="Proteomes" id="UP000471147"/>
    </source>
</evidence>
<dbReference type="Gene3D" id="3.40.50.2000">
    <property type="entry name" value="Glycogen Phosphorylase B"/>
    <property type="match status" value="2"/>
</dbReference>
<organism evidence="3 4">
    <name type="scientific">Sphingorhabdus profundilacus</name>
    <dbReference type="NCBI Taxonomy" id="2509718"/>
    <lineage>
        <taxon>Bacteria</taxon>
        <taxon>Pseudomonadati</taxon>
        <taxon>Pseudomonadota</taxon>
        <taxon>Alphaproteobacteria</taxon>
        <taxon>Sphingomonadales</taxon>
        <taxon>Sphingomonadaceae</taxon>
        <taxon>Sphingorhabdus</taxon>
    </lineage>
</organism>
<dbReference type="PANTHER" id="PTHR12526">
    <property type="entry name" value="GLYCOSYLTRANSFERASE"/>
    <property type="match status" value="1"/>
</dbReference>
<feature type="domain" description="Glycosyl transferase family 1" evidence="1">
    <location>
        <begin position="220"/>
        <end position="386"/>
    </location>
</feature>
<gene>
    <name evidence="3" type="ORF">EUU23_11180</name>
</gene>
<dbReference type="PANTHER" id="PTHR12526:SF638">
    <property type="entry name" value="SPORE COAT PROTEIN SA"/>
    <property type="match status" value="1"/>
</dbReference>
<sequence>MAHLDPALTRLIHFTHKAQTDDADPAQTQFSGGSASMKILVFSSLAYSLVNFRGALLCRMKDAGHDVVAVAPDDDPAVSAWLRERNIEFRIISMNRTGMKPLEDIRTLLGYVMLILKERPGLILAYTQKPIIYGGIAARLTGNIPFYALMSGLGYLFSPDGSKPGIKRSIFLRLYREGVRRAIKIFVFNRDDHEDMVSAGIVDRSQTVIQVPGSGVDTQYFVQQPLPAGAPHFLMVGRLMRDKGVYEFLEAARAVKAEYPDARFSILGRAEVFNPTGISKDDIPRLQSEYPVTFLEETTDVRPYLAQSSVFVLPSYYREGLPRTILEALATGRAVITTDMPGCRDPIEAGVNGLIVPPQNAEALVAAMRSFLDHPEQAQEMGEKSRAIAEAVYDVGRVNDILTGHMGLQHMAGSAPTNATLTQERQVAPQI</sequence>
<dbReference type="Pfam" id="PF13579">
    <property type="entry name" value="Glyco_trans_4_4"/>
    <property type="match status" value="1"/>
</dbReference>
<dbReference type="GO" id="GO:0016757">
    <property type="term" value="F:glycosyltransferase activity"/>
    <property type="evidence" value="ECO:0007669"/>
    <property type="project" value="UniProtKB-ARBA"/>
</dbReference>
<evidence type="ECO:0000259" key="2">
    <source>
        <dbReference type="Pfam" id="PF13579"/>
    </source>
</evidence>
<reference evidence="3 4" key="1">
    <citation type="submission" date="2019-01" db="EMBL/GenBank/DDBJ databases">
        <title>Sphingorhabdus lacus sp.nov., isolated from an oligotrophic freshwater lake.</title>
        <authorList>
            <person name="Park M."/>
        </authorList>
    </citation>
    <scope>NUCLEOTIDE SEQUENCE [LARGE SCALE GENOMIC DNA]</scope>
    <source>
        <strain evidence="3 4">IMCC26285</strain>
    </source>
</reference>
<dbReference type="CDD" id="cd03808">
    <property type="entry name" value="GT4_CapM-like"/>
    <property type="match status" value="1"/>
</dbReference>
<keyword evidence="3" id="KW-0808">Transferase</keyword>
<dbReference type="SUPFAM" id="SSF53756">
    <property type="entry name" value="UDP-Glycosyltransferase/glycogen phosphorylase"/>
    <property type="match status" value="1"/>
</dbReference>
<evidence type="ECO:0000259" key="1">
    <source>
        <dbReference type="Pfam" id="PF00534"/>
    </source>
</evidence>
<dbReference type="Proteomes" id="UP000471147">
    <property type="component" value="Unassembled WGS sequence"/>
</dbReference>
<name>A0A6I4M234_9SPHN</name>